<dbReference type="PANTHER" id="PTHR47659:SF4">
    <property type="entry name" value="ZN(II)2CYS6 TRANSCRIPTION FACTOR (EUROFUNG)"/>
    <property type="match status" value="1"/>
</dbReference>
<dbReference type="PROSITE" id="PS50048">
    <property type="entry name" value="ZN2_CY6_FUNGAL_2"/>
    <property type="match status" value="1"/>
</dbReference>
<accession>A0ABR2WJG6</accession>
<gene>
    <name evidence="5" type="ORF">K7432_013270</name>
</gene>
<organism evidence="5 6">
    <name type="scientific">Basidiobolus ranarum</name>
    <dbReference type="NCBI Taxonomy" id="34480"/>
    <lineage>
        <taxon>Eukaryota</taxon>
        <taxon>Fungi</taxon>
        <taxon>Fungi incertae sedis</taxon>
        <taxon>Zoopagomycota</taxon>
        <taxon>Entomophthoromycotina</taxon>
        <taxon>Basidiobolomycetes</taxon>
        <taxon>Basidiobolales</taxon>
        <taxon>Basidiobolaceae</taxon>
        <taxon>Basidiobolus</taxon>
    </lineage>
</organism>
<dbReference type="InterPro" id="IPR036864">
    <property type="entry name" value="Zn2-C6_fun-type_DNA-bd_sf"/>
</dbReference>
<feature type="region of interest" description="Disordered" evidence="3">
    <location>
        <begin position="1"/>
        <end position="21"/>
    </location>
</feature>
<dbReference type="SMART" id="SM00066">
    <property type="entry name" value="GAL4"/>
    <property type="match status" value="1"/>
</dbReference>
<feature type="region of interest" description="Disordered" evidence="3">
    <location>
        <begin position="441"/>
        <end position="460"/>
    </location>
</feature>
<protein>
    <recommendedName>
        <fullName evidence="4">Zn(2)-C6 fungal-type domain-containing protein</fullName>
    </recommendedName>
</protein>
<dbReference type="PROSITE" id="PS00463">
    <property type="entry name" value="ZN2_CY6_FUNGAL_1"/>
    <property type="match status" value="1"/>
</dbReference>
<name>A0ABR2WJG6_9FUNG</name>
<dbReference type="CDD" id="cd00067">
    <property type="entry name" value="GAL4"/>
    <property type="match status" value="1"/>
</dbReference>
<dbReference type="Pfam" id="PF00172">
    <property type="entry name" value="Zn_clus"/>
    <property type="match status" value="1"/>
</dbReference>
<evidence type="ECO:0000259" key="4">
    <source>
        <dbReference type="PROSITE" id="PS50048"/>
    </source>
</evidence>
<feature type="region of interest" description="Disordered" evidence="3">
    <location>
        <begin position="156"/>
        <end position="209"/>
    </location>
</feature>
<dbReference type="SUPFAM" id="SSF57701">
    <property type="entry name" value="Zn2/Cys6 DNA-binding domain"/>
    <property type="match status" value="1"/>
</dbReference>
<feature type="domain" description="Zn(2)-C6 fungal-type" evidence="4">
    <location>
        <begin position="407"/>
        <end position="437"/>
    </location>
</feature>
<feature type="compositionally biased region" description="Polar residues" evidence="3">
    <location>
        <begin position="1"/>
        <end position="14"/>
    </location>
</feature>
<evidence type="ECO:0000256" key="1">
    <source>
        <dbReference type="ARBA" id="ARBA00022723"/>
    </source>
</evidence>
<dbReference type="PANTHER" id="PTHR47659">
    <property type="entry name" value="ZN(II)2CYS6 TRANSCRIPTION FACTOR (EUROFUNG)-RELATED"/>
    <property type="match status" value="1"/>
</dbReference>
<evidence type="ECO:0000256" key="2">
    <source>
        <dbReference type="ARBA" id="ARBA00023242"/>
    </source>
</evidence>
<dbReference type="InterPro" id="IPR050335">
    <property type="entry name" value="ERT1_acuK_gluconeogen_tf"/>
</dbReference>
<dbReference type="InterPro" id="IPR001138">
    <property type="entry name" value="Zn2Cys6_DnaBD"/>
</dbReference>
<keyword evidence="6" id="KW-1185">Reference proteome</keyword>
<dbReference type="Proteomes" id="UP001479436">
    <property type="component" value="Unassembled WGS sequence"/>
</dbReference>
<proteinExistence type="predicted"/>
<keyword evidence="1" id="KW-0479">Metal-binding</keyword>
<reference evidence="5 6" key="1">
    <citation type="submission" date="2023-04" db="EMBL/GenBank/DDBJ databases">
        <title>Genome of Basidiobolus ranarum AG-B5.</title>
        <authorList>
            <person name="Stajich J.E."/>
            <person name="Carter-House D."/>
            <person name="Gryganskyi A."/>
        </authorList>
    </citation>
    <scope>NUCLEOTIDE SEQUENCE [LARGE SCALE GENOMIC DNA]</scope>
    <source>
        <strain evidence="5 6">AG-B5</strain>
    </source>
</reference>
<dbReference type="Gene3D" id="4.10.240.10">
    <property type="entry name" value="Zn(2)-C6 fungal-type DNA-binding domain"/>
    <property type="match status" value="1"/>
</dbReference>
<dbReference type="EMBL" id="JASJQH010001280">
    <property type="protein sequence ID" value="KAK9761664.1"/>
    <property type="molecule type" value="Genomic_DNA"/>
</dbReference>
<evidence type="ECO:0000256" key="3">
    <source>
        <dbReference type="SAM" id="MobiDB-lite"/>
    </source>
</evidence>
<feature type="region of interest" description="Disordered" evidence="3">
    <location>
        <begin position="367"/>
        <end position="398"/>
    </location>
</feature>
<keyword evidence="2" id="KW-0539">Nucleus</keyword>
<comment type="caution">
    <text evidence="5">The sequence shown here is derived from an EMBL/GenBank/DDBJ whole genome shotgun (WGS) entry which is preliminary data.</text>
</comment>
<feature type="compositionally biased region" description="Basic and acidic residues" evidence="3">
    <location>
        <begin position="190"/>
        <end position="199"/>
    </location>
</feature>
<sequence length="475" mass="53869">MLEGSNQNPSNSTSKETDEQLAYTYSPEALELVENFDAYSSFQFLADEHDLSLQEDFDENDIQSLLDRHQSEALELWNGSQLDETVLSVSDKADVVAKANKDISRKLQYTQRHEISGDILSIENELAIFENDFDTAEAADMVQSQQNDLMEHLESVKNPASSEIPMDYSSYKDGRKSSKTLQKSFLPPSDVRESERYPYEHGSSNSPHPPLVTLPPHLNYYTNSPAASVVDQFGNPYPRETQFSPGHHLQYEFLEREAQKEAYEMYAKQNYLNNSQSGYLSTPINMEHSMKAYMNHHSQARSADMNYYLQHFGESSEYDSSANHSPSELHPYVSLQHGDMKAWYAMGHHYHPYAPYPLHGYSQAEVSHSNSMGHSSHVAHLSKSGRHEEMTSKRAAKAQKKKNVGRACVHCKKAHLACDESRPCKRCVHLGKSFCVDVEHKRRGRPKLSTDKKNSSIAKESSYSIEAQNALLESL</sequence>
<evidence type="ECO:0000313" key="6">
    <source>
        <dbReference type="Proteomes" id="UP001479436"/>
    </source>
</evidence>
<evidence type="ECO:0000313" key="5">
    <source>
        <dbReference type="EMBL" id="KAK9761664.1"/>
    </source>
</evidence>